<evidence type="ECO:0000259" key="3">
    <source>
        <dbReference type="PROSITE" id="PS50110"/>
    </source>
</evidence>
<dbReference type="InterPro" id="IPR011006">
    <property type="entry name" value="CheY-like_superfamily"/>
</dbReference>
<keyword evidence="5" id="KW-1185">Reference proteome</keyword>
<evidence type="ECO:0000256" key="1">
    <source>
        <dbReference type="ARBA" id="ARBA00022553"/>
    </source>
</evidence>
<keyword evidence="4" id="KW-0238">DNA-binding</keyword>
<accession>Q2LYH1</accession>
<dbReference type="HOGENOM" id="CLU_000445_69_12_7"/>
<proteinExistence type="predicted"/>
<dbReference type="KEGG" id="sat:SYN_00034"/>
<dbReference type="CDD" id="cd00156">
    <property type="entry name" value="REC"/>
    <property type="match status" value="1"/>
</dbReference>
<evidence type="ECO:0000313" key="5">
    <source>
        <dbReference type="Proteomes" id="UP000001933"/>
    </source>
</evidence>
<evidence type="ECO:0000256" key="2">
    <source>
        <dbReference type="PROSITE-ProRule" id="PRU00169"/>
    </source>
</evidence>
<name>Q2LYH1_SYNAS</name>
<dbReference type="SMART" id="SM00448">
    <property type="entry name" value="REC"/>
    <property type="match status" value="1"/>
</dbReference>
<dbReference type="STRING" id="56780.SYN_00034"/>
<dbReference type="GO" id="GO:0003677">
    <property type="term" value="F:DNA binding"/>
    <property type="evidence" value="ECO:0007669"/>
    <property type="project" value="UniProtKB-KW"/>
</dbReference>
<dbReference type="PROSITE" id="PS50110">
    <property type="entry name" value="RESPONSE_REGULATORY"/>
    <property type="match status" value="1"/>
</dbReference>
<dbReference type="Pfam" id="PF00072">
    <property type="entry name" value="Response_reg"/>
    <property type="match status" value="1"/>
</dbReference>
<reference evidence="4 5" key="1">
    <citation type="journal article" date="2007" name="Proc. Natl. Acad. Sci. U.S.A.">
        <title>The genome of Syntrophus aciditrophicus: life at the thermodynamic limit of microbial growth.</title>
        <authorList>
            <person name="McInerney M.J."/>
            <person name="Rohlin L."/>
            <person name="Mouttaki H."/>
            <person name="Kim U."/>
            <person name="Krupp R.S."/>
            <person name="Rios-Hernandez L."/>
            <person name="Sieber J."/>
            <person name="Struchtemeyer C.G."/>
            <person name="Bhattacharyya A."/>
            <person name="Campbell J.W."/>
            <person name="Gunsalus R.P."/>
        </authorList>
    </citation>
    <scope>NUCLEOTIDE SEQUENCE [LARGE SCALE GENOMIC DNA]</scope>
    <source>
        <strain evidence="4 5">SB</strain>
    </source>
</reference>
<feature type="modified residue" description="4-aspartylphosphate" evidence="2">
    <location>
        <position position="79"/>
    </location>
</feature>
<dbReference type="SUPFAM" id="SSF52172">
    <property type="entry name" value="CheY-like"/>
    <property type="match status" value="1"/>
</dbReference>
<dbReference type="Gene3D" id="3.40.50.2300">
    <property type="match status" value="1"/>
</dbReference>
<dbReference type="AlphaFoldDB" id="Q2LYH1"/>
<sequence length="147" mass="16568">MGILPSRGNWNLGIEDRNPLNLNKREISMKILIVDDDPGTTDLLEISTSLWGYYPGKAGRADDALELLNRNSYDILITDAEMPGMSGFDLCRTVRSRFPHMFIIGITGSLDFRKFEEAGADTFFRKPFKLDDLHAVLRNIQPAFESG</sequence>
<feature type="domain" description="Response regulatory" evidence="3">
    <location>
        <begin position="30"/>
        <end position="141"/>
    </location>
</feature>
<dbReference type="EMBL" id="CP000252">
    <property type="protein sequence ID" value="ABC75935.1"/>
    <property type="molecule type" value="Genomic_DNA"/>
</dbReference>
<dbReference type="InParanoid" id="Q2LYH1"/>
<dbReference type="PANTHER" id="PTHR44591:SF3">
    <property type="entry name" value="RESPONSE REGULATORY DOMAIN-CONTAINING PROTEIN"/>
    <property type="match status" value="1"/>
</dbReference>
<dbReference type="InterPro" id="IPR050595">
    <property type="entry name" value="Bact_response_regulator"/>
</dbReference>
<organism evidence="4 5">
    <name type="scientific">Syntrophus aciditrophicus (strain SB)</name>
    <dbReference type="NCBI Taxonomy" id="56780"/>
    <lineage>
        <taxon>Bacteria</taxon>
        <taxon>Pseudomonadati</taxon>
        <taxon>Thermodesulfobacteriota</taxon>
        <taxon>Syntrophia</taxon>
        <taxon>Syntrophales</taxon>
        <taxon>Syntrophaceae</taxon>
        <taxon>Syntrophus</taxon>
    </lineage>
</organism>
<dbReference type="GO" id="GO:0000160">
    <property type="term" value="P:phosphorelay signal transduction system"/>
    <property type="evidence" value="ECO:0007669"/>
    <property type="project" value="InterPro"/>
</dbReference>
<dbReference type="InterPro" id="IPR001789">
    <property type="entry name" value="Sig_transdc_resp-reg_receiver"/>
</dbReference>
<keyword evidence="1 2" id="KW-0597">Phosphoprotein</keyword>
<dbReference type="eggNOG" id="COG0745">
    <property type="taxonomic scope" value="Bacteria"/>
</dbReference>
<protein>
    <submittedName>
        <fullName evidence="4">Response regulator with a winged-helix DNA-binding domain</fullName>
    </submittedName>
</protein>
<dbReference type="Proteomes" id="UP000001933">
    <property type="component" value="Chromosome"/>
</dbReference>
<dbReference type="PANTHER" id="PTHR44591">
    <property type="entry name" value="STRESS RESPONSE REGULATOR PROTEIN 1"/>
    <property type="match status" value="1"/>
</dbReference>
<gene>
    <name evidence="4" type="ORF">SYN_00034</name>
</gene>
<evidence type="ECO:0000313" key="4">
    <source>
        <dbReference type="EMBL" id="ABC75935.1"/>
    </source>
</evidence>